<dbReference type="InterPro" id="IPR006015">
    <property type="entry name" value="Universal_stress_UspA"/>
</dbReference>
<dbReference type="Pfam" id="PF00582">
    <property type="entry name" value="Usp"/>
    <property type="match status" value="1"/>
</dbReference>
<proteinExistence type="predicted"/>
<protein>
    <recommendedName>
        <fullName evidence="1">UspA domain-containing protein</fullName>
    </recommendedName>
</protein>
<evidence type="ECO:0000259" key="1">
    <source>
        <dbReference type="Pfam" id="PF00582"/>
    </source>
</evidence>
<dbReference type="EMBL" id="LWDX02015806">
    <property type="protein sequence ID" value="OEL34275.1"/>
    <property type="molecule type" value="Genomic_DNA"/>
</dbReference>
<gene>
    <name evidence="2" type="ORF">BAE44_0004702</name>
</gene>
<dbReference type="CDD" id="cd23659">
    <property type="entry name" value="USP_At3g01520-like"/>
    <property type="match status" value="1"/>
</dbReference>
<dbReference type="InterPro" id="IPR014729">
    <property type="entry name" value="Rossmann-like_a/b/a_fold"/>
</dbReference>
<dbReference type="Gene3D" id="3.40.50.620">
    <property type="entry name" value="HUPs"/>
    <property type="match status" value="1"/>
</dbReference>
<dbReference type="PRINTS" id="PR01438">
    <property type="entry name" value="UNVRSLSTRESS"/>
</dbReference>
<dbReference type="OrthoDB" id="843225at2759"/>
<dbReference type="STRING" id="888268.A0A1E5WA91"/>
<dbReference type="PANTHER" id="PTHR46100:SF1">
    <property type="entry name" value="OS02G0773200 PROTEIN"/>
    <property type="match status" value="1"/>
</dbReference>
<feature type="domain" description="UspA" evidence="1">
    <location>
        <begin position="6"/>
        <end position="158"/>
    </location>
</feature>
<dbReference type="AlphaFoldDB" id="A0A1E5WA91"/>
<dbReference type="InterPro" id="IPR006016">
    <property type="entry name" value="UspA"/>
</dbReference>
<dbReference type="Proteomes" id="UP000095767">
    <property type="component" value="Unassembled WGS sequence"/>
</dbReference>
<accession>A0A1E5WA91</accession>
<dbReference type="PANTHER" id="PTHR46100">
    <property type="entry name" value="IMP2'P"/>
    <property type="match status" value="1"/>
</dbReference>
<sequence length="185" mass="20176">MAAEKRTIGMGMDYSPSSNAAARWAVDNLVKAGDRIILVHVLPKGADASHKELWKSTGSPLIPLPEFMEMNVQARYGLNPDMEILEILQAASKSKQVEVLAKIYWGDAREKLCEAVDDLKVDSFVLGCRGLGPLKRALLGSVSNYVVNNATCPVTVVRGPTAYDISKFPSVISTYISAVLFMKDM</sequence>
<dbReference type="FunFam" id="3.40.50.620:FF:000206">
    <property type="entry name" value="Universal stress protein family protein"/>
    <property type="match status" value="1"/>
</dbReference>
<reference evidence="2 3" key="1">
    <citation type="submission" date="2016-09" db="EMBL/GenBank/DDBJ databases">
        <title>The draft genome of Dichanthelium oligosanthes: A C3 panicoid grass species.</title>
        <authorList>
            <person name="Studer A.J."/>
            <person name="Schnable J.C."/>
            <person name="Brutnell T.P."/>
        </authorList>
    </citation>
    <scope>NUCLEOTIDE SEQUENCE [LARGE SCALE GENOMIC DNA]</scope>
    <source>
        <strain evidence="3">cv. Kellogg 1175</strain>
        <tissue evidence="2">Leaf</tissue>
    </source>
</reference>
<organism evidence="2 3">
    <name type="scientific">Dichanthelium oligosanthes</name>
    <dbReference type="NCBI Taxonomy" id="888268"/>
    <lineage>
        <taxon>Eukaryota</taxon>
        <taxon>Viridiplantae</taxon>
        <taxon>Streptophyta</taxon>
        <taxon>Embryophyta</taxon>
        <taxon>Tracheophyta</taxon>
        <taxon>Spermatophyta</taxon>
        <taxon>Magnoliopsida</taxon>
        <taxon>Liliopsida</taxon>
        <taxon>Poales</taxon>
        <taxon>Poaceae</taxon>
        <taxon>PACMAD clade</taxon>
        <taxon>Panicoideae</taxon>
        <taxon>Panicodae</taxon>
        <taxon>Paniceae</taxon>
        <taxon>Dichantheliinae</taxon>
        <taxon>Dichanthelium</taxon>
    </lineage>
</organism>
<dbReference type="SUPFAM" id="SSF52402">
    <property type="entry name" value="Adenine nucleotide alpha hydrolases-like"/>
    <property type="match status" value="1"/>
</dbReference>
<comment type="caution">
    <text evidence="2">The sequence shown here is derived from an EMBL/GenBank/DDBJ whole genome shotgun (WGS) entry which is preliminary data.</text>
</comment>
<evidence type="ECO:0000313" key="2">
    <source>
        <dbReference type="EMBL" id="OEL34275.1"/>
    </source>
</evidence>
<evidence type="ECO:0000313" key="3">
    <source>
        <dbReference type="Proteomes" id="UP000095767"/>
    </source>
</evidence>
<keyword evidence="3" id="KW-1185">Reference proteome</keyword>
<name>A0A1E5WA91_9POAL</name>